<evidence type="ECO:0000313" key="1">
    <source>
        <dbReference type="EMBL" id="QJH97962.1"/>
    </source>
</evidence>
<dbReference type="SUPFAM" id="SSF53756">
    <property type="entry name" value="UDP-Glycosyltransferase/glycogen phosphorylase"/>
    <property type="match status" value="1"/>
</dbReference>
<dbReference type="EMBL" id="MT144709">
    <property type="protein sequence ID" value="QJH97962.1"/>
    <property type="molecule type" value="Genomic_DNA"/>
</dbReference>
<proteinExistence type="predicted"/>
<accession>A0A6M3XJI6</accession>
<dbReference type="Gene3D" id="3.40.50.2000">
    <property type="entry name" value="Glycogen Phosphorylase B"/>
    <property type="match status" value="1"/>
</dbReference>
<organism evidence="1">
    <name type="scientific">viral metagenome</name>
    <dbReference type="NCBI Taxonomy" id="1070528"/>
    <lineage>
        <taxon>unclassified sequences</taxon>
        <taxon>metagenomes</taxon>
        <taxon>organismal metagenomes</taxon>
    </lineage>
</organism>
<protein>
    <recommendedName>
        <fullName evidence="2">Glycosyltransferase</fullName>
    </recommendedName>
</protein>
<reference evidence="1" key="1">
    <citation type="submission" date="2020-03" db="EMBL/GenBank/DDBJ databases">
        <title>The deep terrestrial virosphere.</title>
        <authorList>
            <person name="Holmfeldt K."/>
            <person name="Nilsson E."/>
            <person name="Simone D."/>
            <person name="Lopez-Fernandez M."/>
            <person name="Wu X."/>
            <person name="de Brujin I."/>
            <person name="Lundin D."/>
            <person name="Andersson A."/>
            <person name="Bertilsson S."/>
            <person name="Dopson M."/>
        </authorList>
    </citation>
    <scope>NUCLEOTIDE SEQUENCE</scope>
    <source>
        <strain evidence="1">TM448B01140</strain>
    </source>
</reference>
<sequence length="310" mass="36226">MNRLIFVPQYPTPMRYQEWWYTEFPLQLSEYFEEVIVVGELDKNRAIVKDMKGFSPVVDAIAFELAQMNQFMSMGLREDDTLLVADLSFPGFFSSVLHHRSLENSYAICHGTSKNAFDYFSKTKKSKWKIESSHAGLFKKVFVATHYHKDKLGWKNIEVIPFPFPPFSPPFHFPPCRRTLISVGRDGIQKRNKTLERRLEKKFGFIGRQRFDTWEDYYCYVSESKVMIITAKEETYGYQVVDAILSQCVPVAPNKFSYPELLPRECLYDDYKELEVAVEKVVSGDILVPICLLKKEAGEFYKRIVKEMMS</sequence>
<dbReference type="InterPro" id="IPR051862">
    <property type="entry name" value="GT-like_domain_containing_1"/>
</dbReference>
<name>A0A6M3XJI6_9ZZZZ</name>
<evidence type="ECO:0008006" key="2">
    <source>
        <dbReference type="Google" id="ProtNLM"/>
    </source>
</evidence>
<gene>
    <name evidence="1" type="ORF">TM448B01140_0006</name>
</gene>
<dbReference type="PANTHER" id="PTHR13615:SF3">
    <property type="entry name" value="GLYCOSYLTRANSFERASE-LIKE DOMAIN-CONTAINING PROTEIN 1"/>
    <property type="match status" value="1"/>
</dbReference>
<dbReference type="AlphaFoldDB" id="A0A6M3XJI6"/>
<dbReference type="PANTHER" id="PTHR13615">
    <property type="entry name" value="GLYCOSYLTRANSFERASE-LIKE 1"/>
    <property type="match status" value="1"/>
</dbReference>